<dbReference type="AlphaFoldDB" id="A0A848DML4"/>
<dbReference type="GO" id="GO:0016491">
    <property type="term" value="F:oxidoreductase activity"/>
    <property type="evidence" value="ECO:0007669"/>
    <property type="project" value="UniProtKB-KW"/>
</dbReference>
<evidence type="ECO:0000313" key="7">
    <source>
        <dbReference type="Proteomes" id="UP000586918"/>
    </source>
</evidence>
<accession>A0A848DML4</accession>
<keyword evidence="2" id="KW-0274">FAD</keyword>
<feature type="region of interest" description="Disordered" evidence="4">
    <location>
        <begin position="1"/>
        <end position="21"/>
    </location>
</feature>
<dbReference type="PROSITE" id="PS51387">
    <property type="entry name" value="FAD_PCMH"/>
    <property type="match status" value="1"/>
</dbReference>
<dbReference type="Pfam" id="PF00941">
    <property type="entry name" value="FAD_binding_5"/>
    <property type="match status" value="1"/>
</dbReference>
<keyword evidence="1" id="KW-0285">Flavoprotein</keyword>
<proteinExistence type="predicted"/>
<evidence type="ECO:0000256" key="1">
    <source>
        <dbReference type="ARBA" id="ARBA00022630"/>
    </source>
</evidence>
<name>A0A848DML4_9PSEU</name>
<evidence type="ECO:0000256" key="4">
    <source>
        <dbReference type="SAM" id="MobiDB-lite"/>
    </source>
</evidence>
<dbReference type="PANTHER" id="PTHR42659">
    <property type="entry name" value="XANTHINE DEHYDROGENASE SUBUNIT C-RELATED"/>
    <property type="match status" value="1"/>
</dbReference>
<dbReference type="Gene3D" id="3.30.390.50">
    <property type="entry name" value="CO dehydrogenase flavoprotein, C-terminal domain"/>
    <property type="match status" value="1"/>
</dbReference>
<dbReference type="FunFam" id="3.30.465.10:FF:000017">
    <property type="entry name" value="Xanthine dehydrogenase, FAD binding subunit"/>
    <property type="match status" value="1"/>
</dbReference>
<dbReference type="SMART" id="SM01092">
    <property type="entry name" value="CO_deh_flav_C"/>
    <property type="match status" value="1"/>
</dbReference>
<dbReference type="InterPro" id="IPR016169">
    <property type="entry name" value="FAD-bd_PCMH_sub2"/>
</dbReference>
<dbReference type="InterPro" id="IPR016166">
    <property type="entry name" value="FAD-bd_PCMH"/>
</dbReference>
<dbReference type="InterPro" id="IPR036318">
    <property type="entry name" value="FAD-bd_PCMH-like_sf"/>
</dbReference>
<comment type="caution">
    <text evidence="6">The sequence shown here is derived from an EMBL/GenBank/DDBJ whole genome shotgun (WGS) entry which is preliminary data.</text>
</comment>
<keyword evidence="7" id="KW-1185">Reference proteome</keyword>
<gene>
    <name evidence="6" type="ORF">HF519_19750</name>
</gene>
<evidence type="ECO:0000313" key="6">
    <source>
        <dbReference type="EMBL" id="NMH93769.1"/>
    </source>
</evidence>
<dbReference type="GO" id="GO:0071949">
    <property type="term" value="F:FAD binding"/>
    <property type="evidence" value="ECO:0007669"/>
    <property type="project" value="InterPro"/>
</dbReference>
<dbReference type="SUPFAM" id="SSF56176">
    <property type="entry name" value="FAD-binding/transporter-associated domain-like"/>
    <property type="match status" value="1"/>
</dbReference>
<dbReference type="Gene3D" id="3.30.465.10">
    <property type="match status" value="1"/>
</dbReference>
<dbReference type="Proteomes" id="UP000586918">
    <property type="component" value="Unassembled WGS sequence"/>
</dbReference>
<protein>
    <submittedName>
        <fullName evidence="6">Xanthine dehydrogenase family protein subunit M</fullName>
    </submittedName>
</protein>
<dbReference type="InterPro" id="IPR036683">
    <property type="entry name" value="CO_DH_flav_C_dom_sf"/>
</dbReference>
<dbReference type="InterPro" id="IPR051312">
    <property type="entry name" value="Diverse_Substr_Oxidored"/>
</dbReference>
<evidence type="ECO:0000256" key="3">
    <source>
        <dbReference type="ARBA" id="ARBA00023002"/>
    </source>
</evidence>
<sequence length="311" mass="33112">MPPRPPRPAARAGSWGGTVKPAPFRYEKPRSVEQALALLAAEDEEPKVLAGGQSLVPLMNFRLARPSLLVDINGLAELSYIRREGSRLRIGALTRHAVLEESPLVERHWPLLTEAVRLVGHPQIRNAGTIGGSLAHADPTAELPVALAALDAGFVVRSRSGARELHWSEFFVGQLQTSLQPDELLVETVVPALPAGTGCRFDEFTRRHGDFALGGCAVTVSLDPDGACTRAAIALLGAAPTPIRAARAEAELVGRPVTAESAARSAARAVQDLDPTSDLHASGEYRRDLIESLVARSLLTARGRAREGVPA</sequence>
<dbReference type="PANTHER" id="PTHR42659:SF2">
    <property type="entry name" value="XANTHINE DEHYDROGENASE SUBUNIT C-RELATED"/>
    <property type="match status" value="1"/>
</dbReference>
<dbReference type="Gene3D" id="3.30.43.10">
    <property type="entry name" value="Uridine Diphospho-n-acetylenolpyruvylglucosamine Reductase, domain 2"/>
    <property type="match status" value="1"/>
</dbReference>
<evidence type="ECO:0000256" key="2">
    <source>
        <dbReference type="ARBA" id="ARBA00022827"/>
    </source>
</evidence>
<dbReference type="SUPFAM" id="SSF55447">
    <property type="entry name" value="CO dehydrogenase flavoprotein C-terminal domain-like"/>
    <property type="match status" value="1"/>
</dbReference>
<dbReference type="InterPro" id="IPR005107">
    <property type="entry name" value="CO_DH_flav_C"/>
</dbReference>
<dbReference type="Pfam" id="PF03450">
    <property type="entry name" value="CO_deh_flav_C"/>
    <property type="match status" value="1"/>
</dbReference>
<dbReference type="InterPro" id="IPR016167">
    <property type="entry name" value="FAD-bd_PCMH_sub1"/>
</dbReference>
<organism evidence="6 7">
    <name type="scientific">Pseudonocardia bannensis</name>
    <dbReference type="NCBI Taxonomy" id="630973"/>
    <lineage>
        <taxon>Bacteria</taxon>
        <taxon>Bacillati</taxon>
        <taxon>Actinomycetota</taxon>
        <taxon>Actinomycetes</taxon>
        <taxon>Pseudonocardiales</taxon>
        <taxon>Pseudonocardiaceae</taxon>
        <taxon>Pseudonocardia</taxon>
    </lineage>
</organism>
<keyword evidence="3" id="KW-0560">Oxidoreductase</keyword>
<feature type="domain" description="FAD-binding PCMH-type" evidence="5">
    <location>
        <begin position="19"/>
        <end position="195"/>
    </location>
</feature>
<dbReference type="EMBL" id="JAAXKZ010000081">
    <property type="protein sequence ID" value="NMH93769.1"/>
    <property type="molecule type" value="Genomic_DNA"/>
</dbReference>
<reference evidence="6 7" key="1">
    <citation type="submission" date="2020-04" db="EMBL/GenBank/DDBJ databases">
        <authorList>
            <person name="Klaysubun C."/>
            <person name="Duangmal K."/>
            <person name="Lipun K."/>
        </authorList>
    </citation>
    <scope>NUCLEOTIDE SEQUENCE [LARGE SCALE GENOMIC DNA]</scope>
    <source>
        <strain evidence="6 7">DSM 45300</strain>
    </source>
</reference>
<dbReference type="InterPro" id="IPR002346">
    <property type="entry name" value="Mopterin_DH_FAD-bd"/>
</dbReference>
<evidence type="ECO:0000259" key="5">
    <source>
        <dbReference type="PROSITE" id="PS51387"/>
    </source>
</evidence>